<dbReference type="EMBL" id="WXYO01000006">
    <property type="protein sequence ID" value="NAS13222.1"/>
    <property type="molecule type" value="Genomic_DNA"/>
</dbReference>
<evidence type="ECO:0000313" key="4">
    <source>
        <dbReference type="Proteomes" id="UP000475249"/>
    </source>
</evidence>
<feature type="domain" description="XdhC Rossmann" evidence="2">
    <location>
        <begin position="205"/>
        <end position="345"/>
    </location>
</feature>
<dbReference type="InterPro" id="IPR003777">
    <property type="entry name" value="XdhC_CoxI"/>
</dbReference>
<proteinExistence type="predicted"/>
<dbReference type="RefSeq" id="WP_161436261.1">
    <property type="nucleotide sequence ID" value="NZ_WXYO01000006.1"/>
</dbReference>
<feature type="domain" description="XdhC- CoxI" evidence="1">
    <location>
        <begin position="17"/>
        <end position="81"/>
    </location>
</feature>
<gene>
    <name evidence="3" type="ORF">GTQ38_14490</name>
</gene>
<dbReference type="InterPro" id="IPR027051">
    <property type="entry name" value="XdhC_Rossmann_dom"/>
</dbReference>
<sequence length="368" mass="40907">MREIKSILKLFDSGGFSGEKAAIAQVVRVQDSSYRREGARMIVFESGIFEGGISGGCLEGDALKRSQIAILKGQPSVVTYDTSKEKEIGVGLGCNGLIEVLITPIDENPSAIEMLRKCAEDRRHHCLVTVVAISEEHPSLNLGNSFYYQADTSELVGCPEASFAQFATAEAQDVLSKRKSRIIDYEMEGQQVRAFVEYIPPQYHLAIYGDNYDVYPMIAQAQVMDWEVSLVGNIQKLDSKKLRSVKHLYPKDAAERPEIDDRTAILLMAHDFKADRDNLEELLKSEAPYIGSLGPRKRFLKILGEFEDRDIHISEQEMDRIYAPCGLEIGANSPEEIAASVFAEILSVFSGKEGGMLRNKKGPIHARV</sequence>
<dbReference type="Proteomes" id="UP000475249">
    <property type="component" value="Unassembled WGS sequence"/>
</dbReference>
<dbReference type="InterPro" id="IPR052698">
    <property type="entry name" value="MoCofactor_Util/Proc"/>
</dbReference>
<dbReference type="AlphaFoldDB" id="A0A6L9EF64"/>
<dbReference type="PANTHER" id="PTHR30388">
    <property type="entry name" value="ALDEHYDE OXIDOREDUCTASE MOLYBDENUM COFACTOR ASSEMBLY PROTEIN"/>
    <property type="match status" value="1"/>
</dbReference>
<keyword evidence="4" id="KW-1185">Reference proteome</keyword>
<accession>A0A6L9EF64</accession>
<comment type="caution">
    <text evidence="3">The sequence shown here is derived from an EMBL/GenBank/DDBJ whole genome shotgun (WGS) entry which is preliminary data.</text>
</comment>
<dbReference type="Gene3D" id="3.40.50.720">
    <property type="entry name" value="NAD(P)-binding Rossmann-like Domain"/>
    <property type="match status" value="1"/>
</dbReference>
<organism evidence="3 4">
    <name type="scientific">Poritiphilus flavus</name>
    <dbReference type="NCBI Taxonomy" id="2697053"/>
    <lineage>
        <taxon>Bacteria</taxon>
        <taxon>Pseudomonadati</taxon>
        <taxon>Bacteroidota</taxon>
        <taxon>Flavobacteriia</taxon>
        <taxon>Flavobacteriales</taxon>
        <taxon>Flavobacteriaceae</taxon>
        <taxon>Poritiphilus</taxon>
    </lineage>
</organism>
<name>A0A6L9EF64_9FLAO</name>
<evidence type="ECO:0000313" key="3">
    <source>
        <dbReference type="EMBL" id="NAS13222.1"/>
    </source>
</evidence>
<dbReference type="Pfam" id="PF02625">
    <property type="entry name" value="XdhC_CoxI"/>
    <property type="match status" value="1"/>
</dbReference>
<evidence type="ECO:0000259" key="2">
    <source>
        <dbReference type="Pfam" id="PF13478"/>
    </source>
</evidence>
<reference evidence="3 4" key="1">
    <citation type="submission" date="2020-01" db="EMBL/GenBank/DDBJ databases">
        <title>Bacteria diversity of Porities sp.</title>
        <authorList>
            <person name="Wang G."/>
        </authorList>
    </citation>
    <scope>NUCLEOTIDE SEQUENCE [LARGE SCALE GENOMIC DNA]</scope>
    <source>
        <strain evidence="3 4">R33</strain>
    </source>
</reference>
<dbReference type="PANTHER" id="PTHR30388:SF4">
    <property type="entry name" value="MOLYBDENUM COFACTOR INSERTION CHAPERONE PAOD"/>
    <property type="match status" value="1"/>
</dbReference>
<evidence type="ECO:0000259" key="1">
    <source>
        <dbReference type="Pfam" id="PF02625"/>
    </source>
</evidence>
<protein>
    <submittedName>
        <fullName evidence="3">XshC-Cox1 family protein</fullName>
    </submittedName>
</protein>
<dbReference type="Pfam" id="PF13478">
    <property type="entry name" value="XdhC_C"/>
    <property type="match status" value="1"/>
</dbReference>